<evidence type="ECO:0000313" key="2">
    <source>
        <dbReference type="Proteomes" id="UP000007575"/>
    </source>
</evidence>
<dbReference type="InterPro" id="IPR036390">
    <property type="entry name" value="WH_DNA-bd_sf"/>
</dbReference>
<accession>H8H233</accession>
<dbReference type="InterPro" id="IPR011991">
    <property type="entry name" value="ArsR-like_HTH"/>
</dbReference>
<dbReference type="CDD" id="cd00090">
    <property type="entry name" value="HTH_ARSR"/>
    <property type="match status" value="1"/>
</dbReference>
<keyword evidence="1" id="KW-0614">Plasmid</keyword>
<dbReference type="KEGG" id="dgo:DGo_PB0311"/>
<dbReference type="InterPro" id="IPR036388">
    <property type="entry name" value="WH-like_DNA-bd_sf"/>
</dbReference>
<dbReference type="EMBL" id="CP002193">
    <property type="protein sequence ID" value="AFD27580.1"/>
    <property type="molecule type" value="Genomic_DNA"/>
</dbReference>
<evidence type="ECO:0000313" key="1">
    <source>
        <dbReference type="EMBL" id="AFD27580.1"/>
    </source>
</evidence>
<geneLocation type="plasmid" evidence="1 2">
    <name>P2</name>
</geneLocation>
<dbReference type="SUPFAM" id="SSF46785">
    <property type="entry name" value="Winged helix' DNA-binding domain"/>
    <property type="match status" value="1"/>
</dbReference>
<dbReference type="Proteomes" id="UP000007575">
    <property type="component" value="Plasmid P2"/>
</dbReference>
<protein>
    <recommendedName>
        <fullName evidence="3">ArsR family transcriptional regulator</fullName>
    </recommendedName>
</protein>
<name>H8H233_DEIGI</name>
<keyword evidence="2" id="KW-1185">Reference proteome</keyword>
<dbReference type="PATRIC" id="fig|745776.4.peg.3645"/>
<gene>
    <name evidence="1" type="ordered locus">DGo_PB0311</name>
</gene>
<dbReference type="HOGENOM" id="CLU_1319195_0_0_0"/>
<organism evidence="1 2">
    <name type="scientific">Deinococcus gobiensis (strain DSM 21396 / JCM 16679 / CGMCC 1.7299 / I-0)</name>
    <dbReference type="NCBI Taxonomy" id="745776"/>
    <lineage>
        <taxon>Bacteria</taxon>
        <taxon>Thermotogati</taxon>
        <taxon>Deinococcota</taxon>
        <taxon>Deinococci</taxon>
        <taxon>Deinococcales</taxon>
        <taxon>Deinococcaceae</taxon>
        <taxon>Deinococcus</taxon>
    </lineage>
</organism>
<dbReference type="AlphaFoldDB" id="H8H233"/>
<proteinExistence type="predicted"/>
<dbReference type="Gene3D" id="1.10.10.10">
    <property type="entry name" value="Winged helix-like DNA-binding domain superfamily/Winged helix DNA-binding domain"/>
    <property type="match status" value="1"/>
</dbReference>
<reference evidence="1 2" key="1">
    <citation type="journal article" date="2012" name="PLoS ONE">
        <title>Genome sequence and transcriptome analysis of the radioresistant bacterium Deinococcus gobiensis: insights into the extreme environmental adaptations.</title>
        <authorList>
            <person name="Yuan M."/>
            <person name="Chen M."/>
            <person name="Zhang W."/>
            <person name="Lu W."/>
            <person name="Wang J."/>
            <person name="Yang M."/>
            <person name="Zhao P."/>
            <person name="Tang R."/>
            <person name="Li X."/>
            <person name="Hao Y."/>
            <person name="Zhou Z."/>
            <person name="Zhan Y."/>
            <person name="Yu H."/>
            <person name="Teng C."/>
            <person name="Yan Y."/>
            <person name="Ping S."/>
            <person name="Wang Y."/>
            <person name="Lin M."/>
        </authorList>
    </citation>
    <scope>NUCLEOTIDE SEQUENCE [LARGE SCALE GENOMIC DNA]</scope>
    <source>
        <strain evidence="2">DSM 21396 / JCM 16679 / CGMCC 1.7299 / I-0</strain>
        <plasmid evidence="1">P2</plasmid>
    </source>
</reference>
<evidence type="ECO:0008006" key="3">
    <source>
        <dbReference type="Google" id="ProtNLM"/>
    </source>
</evidence>
<sequence length="210" mass="23537">MGMTVHQVASAGQAILLLQPELRPLLQYLMQEARSAGEVARELGVPLARASYLLGKLQREEIAVVERVEARSGRPVKRYRVFPTWFIPYEVTAAETLESFWAAQLGPRMNEIAGFAARQLQERHPVWGFWLSQGEVYSNLEVGDRRGPARDLLEGDEPLMLTVGAMQLAEPQARMLKRRLLDLFTEAASWETGGATEYTLSLILVRGSVE</sequence>